<dbReference type="Proteomes" id="UP000216195">
    <property type="component" value="Unassembled WGS sequence"/>
</dbReference>
<accession>A0A2A8D490</accession>
<feature type="region of interest" description="Disordered" evidence="1">
    <location>
        <begin position="1"/>
        <end position="35"/>
    </location>
</feature>
<dbReference type="EMBL" id="NCWU01000010">
    <property type="protein sequence ID" value="PAK85233.1"/>
    <property type="molecule type" value="Genomic_DNA"/>
</dbReference>
<dbReference type="EMBL" id="PDEV01000004">
    <property type="protein sequence ID" value="PEN15637.1"/>
    <property type="molecule type" value="Genomic_DNA"/>
</dbReference>
<feature type="compositionally biased region" description="Polar residues" evidence="1">
    <location>
        <begin position="1"/>
        <end position="12"/>
    </location>
</feature>
<dbReference type="Proteomes" id="UP000219947">
    <property type="component" value="Unassembled WGS sequence"/>
</dbReference>
<evidence type="ECO:0000256" key="2">
    <source>
        <dbReference type="SAM" id="Phobius"/>
    </source>
</evidence>
<keyword evidence="2" id="KW-0472">Membrane</keyword>
<organism evidence="4 6">
    <name type="scientific">Rothia dentocariosa</name>
    <dbReference type="NCBI Taxonomy" id="2047"/>
    <lineage>
        <taxon>Bacteria</taxon>
        <taxon>Bacillati</taxon>
        <taxon>Actinomycetota</taxon>
        <taxon>Actinomycetes</taxon>
        <taxon>Micrococcales</taxon>
        <taxon>Micrococcaceae</taxon>
        <taxon>Rothia</taxon>
    </lineage>
</organism>
<gene>
    <name evidence="3" type="ORF">B8W87_08280</name>
    <name evidence="4" type="ORF">CRM92_08465</name>
</gene>
<dbReference type="AlphaFoldDB" id="A0A2A8D490"/>
<keyword evidence="6" id="KW-1185">Reference proteome</keyword>
<dbReference type="RefSeq" id="WP_048752692.1">
    <property type="nucleotide sequence ID" value="NZ_CAJPNU010000020.1"/>
</dbReference>
<evidence type="ECO:0000313" key="6">
    <source>
        <dbReference type="Proteomes" id="UP000219947"/>
    </source>
</evidence>
<comment type="caution">
    <text evidence="4">The sequence shown here is derived from an EMBL/GenBank/DDBJ whole genome shotgun (WGS) entry which is preliminary data.</text>
</comment>
<name>A0A2A8D490_9MICC</name>
<feature type="compositionally biased region" description="Low complexity" evidence="1">
    <location>
        <begin position="15"/>
        <end position="25"/>
    </location>
</feature>
<keyword evidence="2" id="KW-1133">Transmembrane helix</keyword>
<proteinExistence type="predicted"/>
<feature type="transmembrane region" description="Helical" evidence="2">
    <location>
        <begin position="45"/>
        <end position="66"/>
    </location>
</feature>
<feature type="transmembrane region" description="Helical" evidence="2">
    <location>
        <begin position="78"/>
        <end position="101"/>
    </location>
</feature>
<evidence type="ECO:0000256" key="1">
    <source>
        <dbReference type="SAM" id="MobiDB-lite"/>
    </source>
</evidence>
<reference evidence="3 5" key="1">
    <citation type="submission" date="2017-04" db="EMBL/GenBank/DDBJ databases">
        <title>Kefir bacterial isolates.</title>
        <authorList>
            <person name="Kim Y."/>
            <person name="Blasche S."/>
            <person name="Patil K.R."/>
        </authorList>
    </citation>
    <scope>NUCLEOTIDE SEQUENCE [LARGE SCALE GENOMIC DNA]</scope>
    <source>
        <strain evidence="3 5">OG2-1</strain>
    </source>
</reference>
<reference evidence="4" key="2">
    <citation type="submission" date="2017-10" db="EMBL/GenBank/DDBJ databases">
        <title>Kefir isolates.</title>
        <authorList>
            <person name="Kim Y."/>
            <person name="Blasche S."/>
        </authorList>
    </citation>
    <scope>NUCLEOTIDE SEQUENCE [LARGE SCALE GENOMIC DNA]</scope>
    <source>
        <strain evidence="4">OG2-2</strain>
    </source>
</reference>
<keyword evidence="2" id="KW-0812">Transmembrane</keyword>
<evidence type="ECO:0000313" key="4">
    <source>
        <dbReference type="EMBL" id="PEN15637.1"/>
    </source>
</evidence>
<evidence type="ECO:0000313" key="3">
    <source>
        <dbReference type="EMBL" id="PAK85233.1"/>
    </source>
</evidence>
<evidence type="ECO:0000313" key="5">
    <source>
        <dbReference type="Proteomes" id="UP000216195"/>
    </source>
</evidence>
<protein>
    <submittedName>
        <fullName evidence="4">Uncharacterized protein</fullName>
    </submittedName>
</protein>
<sequence length="123" mass="12958">MSSAHTPSNSHSDSSEPASPTPEAEASPEAEVEYSQVRVRRAPSVVAFMMLGLIIGLIAAFISVILGPGDPSYSETSVFGVIAVIYGAVGVALGALVALWLDRRSLKKSLTARVEPESKEEDE</sequence>